<feature type="region of interest" description="Disordered" evidence="1">
    <location>
        <begin position="1"/>
        <end position="33"/>
    </location>
</feature>
<dbReference type="OrthoDB" id="6270329at2759"/>
<sequence>MLLRKDDGEFTKLTSGKGDKDGTANQWGQAPGADGRVRSWAFAKFPCAHGGKKKAAALFDSQAPICPICQVLLRPSELQEHMEQELEQLAQLPASKNSLLKDAMAPGTPKSLLLSASIKREGESPTASPHSSATDDLHHSDRYQVRRGGLGPWVRAYRAGLGLIPPILRRQGERPELCLVPSVSSASN</sequence>
<dbReference type="EMBL" id="SGJD01000311">
    <property type="protein sequence ID" value="KAB0405695.1"/>
    <property type="molecule type" value="Genomic_DNA"/>
</dbReference>
<evidence type="ECO:0000313" key="4">
    <source>
        <dbReference type="Proteomes" id="UP000437017"/>
    </source>
</evidence>
<proteinExistence type="predicted"/>
<feature type="domain" description="E3 ubiquitin-protein ligase RNF220 middle" evidence="2">
    <location>
        <begin position="59"/>
        <end position="144"/>
    </location>
</feature>
<organism evidence="3 4">
    <name type="scientific">Balaenoptera physalus</name>
    <name type="common">Fin whale</name>
    <name type="synonym">Balaena physalus</name>
    <dbReference type="NCBI Taxonomy" id="9770"/>
    <lineage>
        <taxon>Eukaryota</taxon>
        <taxon>Metazoa</taxon>
        <taxon>Chordata</taxon>
        <taxon>Craniata</taxon>
        <taxon>Vertebrata</taxon>
        <taxon>Euteleostomi</taxon>
        <taxon>Mammalia</taxon>
        <taxon>Eutheria</taxon>
        <taxon>Laurasiatheria</taxon>
        <taxon>Artiodactyla</taxon>
        <taxon>Whippomorpha</taxon>
        <taxon>Cetacea</taxon>
        <taxon>Mysticeti</taxon>
        <taxon>Balaenopteridae</taxon>
        <taxon>Balaenoptera</taxon>
    </lineage>
</organism>
<protein>
    <recommendedName>
        <fullName evidence="2">E3 ubiquitin-protein ligase RNF220 middle domain-containing protein</fullName>
    </recommendedName>
</protein>
<dbReference type="PANTHER" id="PTHR13459:SF3">
    <property type="entry name" value="E3 UBIQUITIN-PROTEIN LIGASE RNF220"/>
    <property type="match status" value="1"/>
</dbReference>
<evidence type="ECO:0000256" key="1">
    <source>
        <dbReference type="SAM" id="MobiDB-lite"/>
    </source>
</evidence>
<dbReference type="GO" id="GO:0016567">
    <property type="term" value="P:protein ubiquitination"/>
    <property type="evidence" value="ECO:0007669"/>
    <property type="project" value="TreeGrafter"/>
</dbReference>
<keyword evidence="4" id="KW-1185">Reference proteome</keyword>
<dbReference type="InterPro" id="IPR031824">
    <property type="entry name" value="RNF220_mid"/>
</dbReference>
<dbReference type="Proteomes" id="UP000437017">
    <property type="component" value="Unassembled WGS sequence"/>
</dbReference>
<dbReference type="Pfam" id="PF15926">
    <property type="entry name" value="RNF220"/>
    <property type="match status" value="1"/>
</dbReference>
<reference evidence="3 4" key="1">
    <citation type="journal article" date="2019" name="PLoS ONE">
        <title>Genomic analyses reveal an absence of contemporary introgressive admixture between fin whales and blue whales, despite known hybrids.</title>
        <authorList>
            <person name="Westbury M.V."/>
            <person name="Petersen B."/>
            <person name="Lorenzen E.D."/>
        </authorList>
    </citation>
    <scope>NUCLEOTIDE SEQUENCE [LARGE SCALE GENOMIC DNA]</scope>
    <source>
        <strain evidence="3">FinWhale-01</strain>
    </source>
</reference>
<dbReference type="AlphaFoldDB" id="A0A6A1QF63"/>
<feature type="region of interest" description="Disordered" evidence="1">
    <location>
        <begin position="119"/>
        <end position="143"/>
    </location>
</feature>
<name>A0A6A1QF63_BALPH</name>
<feature type="compositionally biased region" description="Basic and acidic residues" evidence="1">
    <location>
        <begin position="1"/>
        <end position="10"/>
    </location>
</feature>
<accession>A0A6A1QF63</accession>
<dbReference type="GO" id="GO:0061630">
    <property type="term" value="F:ubiquitin protein ligase activity"/>
    <property type="evidence" value="ECO:0007669"/>
    <property type="project" value="TreeGrafter"/>
</dbReference>
<feature type="compositionally biased region" description="Basic and acidic residues" evidence="1">
    <location>
        <begin position="133"/>
        <end position="143"/>
    </location>
</feature>
<evidence type="ECO:0000313" key="3">
    <source>
        <dbReference type="EMBL" id="KAB0405695.1"/>
    </source>
</evidence>
<evidence type="ECO:0000259" key="2">
    <source>
        <dbReference type="Pfam" id="PF15926"/>
    </source>
</evidence>
<dbReference type="PANTHER" id="PTHR13459">
    <property type="entry name" value="E3 UBIQUITIN-PROTEIN LIGASE RNF220 ISOFORM X1"/>
    <property type="match status" value="1"/>
</dbReference>
<comment type="caution">
    <text evidence="3">The sequence shown here is derived from an EMBL/GenBank/DDBJ whole genome shotgun (WGS) entry which is preliminary data.</text>
</comment>
<gene>
    <name evidence="3" type="ORF">E2I00_015747</name>
</gene>
<dbReference type="InterPro" id="IPR052443">
    <property type="entry name" value="E3_ubiq-ligase_RNF220-like"/>
</dbReference>